<evidence type="ECO:0000313" key="2">
    <source>
        <dbReference type="EMBL" id="KAF4617050.1"/>
    </source>
</evidence>
<evidence type="ECO:0000256" key="1">
    <source>
        <dbReference type="SAM" id="MobiDB-lite"/>
    </source>
</evidence>
<organism evidence="2 3">
    <name type="scientific">Cudoniella acicularis</name>
    <dbReference type="NCBI Taxonomy" id="354080"/>
    <lineage>
        <taxon>Eukaryota</taxon>
        <taxon>Fungi</taxon>
        <taxon>Dikarya</taxon>
        <taxon>Ascomycota</taxon>
        <taxon>Pezizomycotina</taxon>
        <taxon>Leotiomycetes</taxon>
        <taxon>Helotiales</taxon>
        <taxon>Tricladiaceae</taxon>
        <taxon>Cudoniella</taxon>
    </lineage>
</organism>
<dbReference type="EMBL" id="JAAMPI010002202">
    <property type="protein sequence ID" value="KAF4617050.1"/>
    <property type="molecule type" value="Genomic_DNA"/>
</dbReference>
<sequence length="243" mass="27011">MADTSISLRSACADDWSPNPDQDPGPPFTIIEAFLRGSSDPNDAATELVEPLMDENCAHLPQSSPLLNELYIYTIFSEFICIATQLPHDHPWHQWLASLLIALKAQPAPPRAEWLSINKLIAILVAEQLGNLALGFATSGLWVLKNTLEIERDVGTLEDNIPSSAVWILTAGQLIRDCRGLKLWSAFQLYEGEVDNYKGPDGLSDERWDFWEERFKGLAGKTDLSEEARGWALKTAEFMAGVN</sequence>
<dbReference type="PANTHER" id="PTHR38797:SF4">
    <property type="entry name" value="NUCLEAR PORE COMPLEX PROTEIN NUP85"/>
    <property type="match status" value="1"/>
</dbReference>
<dbReference type="Pfam" id="PF12311">
    <property type="entry name" value="DUF3632"/>
    <property type="match status" value="1"/>
</dbReference>
<evidence type="ECO:0000313" key="3">
    <source>
        <dbReference type="Proteomes" id="UP000566819"/>
    </source>
</evidence>
<reference evidence="2 3" key="1">
    <citation type="submission" date="2020-03" db="EMBL/GenBank/DDBJ databases">
        <title>Draft Genome Sequence of Cudoniella acicularis.</title>
        <authorList>
            <person name="Buettner E."/>
            <person name="Kellner H."/>
        </authorList>
    </citation>
    <scope>NUCLEOTIDE SEQUENCE [LARGE SCALE GENOMIC DNA]</scope>
    <source>
        <strain evidence="2 3">DSM 108380</strain>
    </source>
</reference>
<gene>
    <name evidence="2" type="ORF">G7Y89_g15098</name>
</gene>
<accession>A0A8H4QUR0</accession>
<dbReference type="OrthoDB" id="3350591at2759"/>
<comment type="caution">
    <text evidence="2">The sequence shown here is derived from an EMBL/GenBank/DDBJ whole genome shotgun (WGS) entry which is preliminary data.</text>
</comment>
<dbReference type="InterPro" id="IPR053204">
    <property type="entry name" value="Oxopyrrolidines_Biosynth-assoc"/>
</dbReference>
<keyword evidence="3" id="KW-1185">Reference proteome</keyword>
<dbReference type="PANTHER" id="PTHR38797">
    <property type="entry name" value="NUCLEAR PORE COMPLEX PROTEIN NUP85-RELATED"/>
    <property type="match status" value="1"/>
</dbReference>
<dbReference type="InterPro" id="IPR022085">
    <property type="entry name" value="OpdG"/>
</dbReference>
<dbReference type="Proteomes" id="UP000566819">
    <property type="component" value="Unassembled WGS sequence"/>
</dbReference>
<protein>
    <submittedName>
        <fullName evidence="2">Uncharacterized protein</fullName>
    </submittedName>
</protein>
<name>A0A8H4QUR0_9HELO</name>
<feature type="region of interest" description="Disordered" evidence="1">
    <location>
        <begin position="1"/>
        <end position="24"/>
    </location>
</feature>
<proteinExistence type="predicted"/>
<dbReference type="AlphaFoldDB" id="A0A8H4QUR0"/>